<name>A0A8K0HMI1_9ROSA</name>
<reference evidence="5" key="1">
    <citation type="submission" date="2020-03" db="EMBL/GenBank/DDBJ databases">
        <title>A high-quality chromosome-level genome assembly of a woody plant with both climbing and erect habits, Rhamnella rubrinervis.</title>
        <authorList>
            <person name="Lu Z."/>
            <person name="Yang Y."/>
            <person name="Zhu X."/>
            <person name="Sun Y."/>
        </authorList>
    </citation>
    <scope>NUCLEOTIDE SEQUENCE</scope>
    <source>
        <strain evidence="5">BYM</strain>
        <tissue evidence="5">Leaf</tissue>
    </source>
</reference>
<feature type="signal peptide" evidence="3">
    <location>
        <begin position="1"/>
        <end position="24"/>
    </location>
</feature>
<dbReference type="PANTHER" id="PTHR32444:SF247">
    <property type="entry name" value="OS01G0958200 PROTEIN"/>
    <property type="match status" value="1"/>
</dbReference>
<evidence type="ECO:0000259" key="4">
    <source>
        <dbReference type="Pfam" id="PF00954"/>
    </source>
</evidence>
<dbReference type="InterPro" id="IPR000858">
    <property type="entry name" value="S_locus_glycoprot_dom"/>
</dbReference>
<keyword evidence="6" id="KW-1185">Reference proteome</keyword>
<accession>A0A8K0HMI1</accession>
<dbReference type="AlphaFoldDB" id="A0A8K0HMI1"/>
<dbReference type="Pfam" id="PF00954">
    <property type="entry name" value="S_locus_glycop"/>
    <property type="match status" value="1"/>
</dbReference>
<feature type="domain" description="S-locus glycoprotein" evidence="4">
    <location>
        <begin position="86"/>
        <end position="161"/>
    </location>
</feature>
<dbReference type="OrthoDB" id="1741942at2759"/>
<comment type="caution">
    <text evidence="5">The sequence shown here is derived from an EMBL/GenBank/DDBJ whole genome shotgun (WGS) entry which is preliminary data.</text>
</comment>
<dbReference type="PANTHER" id="PTHR32444">
    <property type="entry name" value="BULB-TYPE LECTIN DOMAIN-CONTAINING PROTEIN"/>
    <property type="match status" value="1"/>
</dbReference>
<evidence type="ECO:0000256" key="2">
    <source>
        <dbReference type="ARBA" id="ARBA00023157"/>
    </source>
</evidence>
<feature type="chain" id="PRO_5035450731" description="S-locus glycoprotein domain-containing protein" evidence="3">
    <location>
        <begin position="25"/>
        <end position="219"/>
    </location>
</feature>
<evidence type="ECO:0000256" key="3">
    <source>
        <dbReference type="SAM" id="SignalP"/>
    </source>
</evidence>
<keyword evidence="1 3" id="KW-0732">Signal</keyword>
<organism evidence="5 6">
    <name type="scientific">Rhamnella rubrinervis</name>
    <dbReference type="NCBI Taxonomy" id="2594499"/>
    <lineage>
        <taxon>Eukaryota</taxon>
        <taxon>Viridiplantae</taxon>
        <taxon>Streptophyta</taxon>
        <taxon>Embryophyta</taxon>
        <taxon>Tracheophyta</taxon>
        <taxon>Spermatophyta</taxon>
        <taxon>Magnoliopsida</taxon>
        <taxon>eudicotyledons</taxon>
        <taxon>Gunneridae</taxon>
        <taxon>Pentapetalae</taxon>
        <taxon>rosids</taxon>
        <taxon>fabids</taxon>
        <taxon>Rosales</taxon>
        <taxon>Rhamnaceae</taxon>
        <taxon>rhamnoid group</taxon>
        <taxon>Rhamneae</taxon>
        <taxon>Rhamnella</taxon>
    </lineage>
</organism>
<keyword evidence="2" id="KW-1015">Disulfide bond</keyword>
<gene>
    <name evidence="5" type="ORF">FNV43_RR00231</name>
</gene>
<evidence type="ECO:0000313" key="5">
    <source>
        <dbReference type="EMBL" id="KAF3455597.1"/>
    </source>
</evidence>
<dbReference type="EMBL" id="VOIH02000001">
    <property type="protein sequence ID" value="KAF3455597.1"/>
    <property type="molecule type" value="Genomic_DNA"/>
</dbReference>
<sequence>MIMNSVPWIPYILFHFMFLRLCSSLDTISVSQPIRDGDGGGDVLATIGETFALGFFSPGKSNYRYVGICWIPSVDLVRGSSSMVSVGHWNGIRLSGALVFKMGPLQYYTFVNNDTEISFMWSTYNTSILSRVVIDESGFSRRYIWYEQERGWQPLLSAPRSRVINMDIVVHLVSVILTILRSLNALVSLGLSPSLTGVELWRWNPWLFKETRVIDMQQG</sequence>
<protein>
    <recommendedName>
        <fullName evidence="4">S-locus glycoprotein domain-containing protein</fullName>
    </recommendedName>
</protein>
<dbReference type="Proteomes" id="UP000796880">
    <property type="component" value="Unassembled WGS sequence"/>
</dbReference>
<dbReference type="GO" id="GO:0048544">
    <property type="term" value="P:recognition of pollen"/>
    <property type="evidence" value="ECO:0007669"/>
    <property type="project" value="InterPro"/>
</dbReference>
<evidence type="ECO:0000313" key="6">
    <source>
        <dbReference type="Proteomes" id="UP000796880"/>
    </source>
</evidence>
<proteinExistence type="predicted"/>
<evidence type="ECO:0000256" key="1">
    <source>
        <dbReference type="ARBA" id="ARBA00022729"/>
    </source>
</evidence>